<dbReference type="InterPro" id="IPR017911">
    <property type="entry name" value="MacB-like_ATP-bd"/>
</dbReference>
<keyword evidence="1" id="KW-0813">Transport</keyword>
<dbReference type="Pfam" id="PF00005">
    <property type="entry name" value="ABC_tran"/>
    <property type="match status" value="1"/>
</dbReference>
<dbReference type="CDD" id="cd03255">
    <property type="entry name" value="ABC_MJ0796_LolCDE_FtsE"/>
    <property type="match status" value="1"/>
</dbReference>
<dbReference type="PROSITE" id="PS50893">
    <property type="entry name" value="ABC_TRANSPORTER_2"/>
    <property type="match status" value="1"/>
</dbReference>
<feature type="domain" description="ABC transporter" evidence="4">
    <location>
        <begin position="9"/>
        <end position="250"/>
    </location>
</feature>
<dbReference type="InterPro" id="IPR027417">
    <property type="entry name" value="P-loop_NTPase"/>
</dbReference>
<protein>
    <recommendedName>
        <fullName evidence="4">ABC transporter domain-containing protein</fullName>
    </recommendedName>
</protein>
<dbReference type="GO" id="GO:0022857">
    <property type="term" value="F:transmembrane transporter activity"/>
    <property type="evidence" value="ECO:0007669"/>
    <property type="project" value="TreeGrafter"/>
</dbReference>
<dbReference type="FunFam" id="3.40.50.300:FF:000032">
    <property type="entry name" value="Export ABC transporter ATP-binding protein"/>
    <property type="match status" value="1"/>
</dbReference>
<dbReference type="PROSITE" id="PS00211">
    <property type="entry name" value="ABC_TRANSPORTER_1"/>
    <property type="match status" value="1"/>
</dbReference>
<dbReference type="InterPro" id="IPR017871">
    <property type="entry name" value="ABC_transporter-like_CS"/>
</dbReference>
<evidence type="ECO:0000256" key="3">
    <source>
        <dbReference type="ARBA" id="ARBA00022840"/>
    </source>
</evidence>
<evidence type="ECO:0000256" key="1">
    <source>
        <dbReference type="ARBA" id="ARBA00022448"/>
    </source>
</evidence>
<dbReference type="PANTHER" id="PTHR24220:SF685">
    <property type="entry name" value="ABC TRANSPORTER RELATED"/>
    <property type="match status" value="1"/>
</dbReference>
<dbReference type="EMBL" id="UINC01059147">
    <property type="protein sequence ID" value="SVB82227.1"/>
    <property type="molecule type" value="Genomic_DNA"/>
</dbReference>
<dbReference type="GO" id="GO:0005886">
    <property type="term" value="C:plasma membrane"/>
    <property type="evidence" value="ECO:0007669"/>
    <property type="project" value="TreeGrafter"/>
</dbReference>
<evidence type="ECO:0000313" key="5">
    <source>
        <dbReference type="EMBL" id="SVB82227.1"/>
    </source>
</evidence>
<evidence type="ECO:0000259" key="4">
    <source>
        <dbReference type="PROSITE" id="PS50893"/>
    </source>
</evidence>
<dbReference type="InterPro" id="IPR003439">
    <property type="entry name" value="ABC_transporter-like_ATP-bd"/>
</dbReference>
<dbReference type="Gene3D" id="3.40.50.300">
    <property type="entry name" value="P-loop containing nucleotide triphosphate hydrolases"/>
    <property type="match status" value="1"/>
</dbReference>
<dbReference type="SUPFAM" id="SSF52540">
    <property type="entry name" value="P-loop containing nucleoside triphosphate hydrolases"/>
    <property type="match status" value="1"/>
</dbReference>
<dbReference type="InterPro" id="IPR015854">
    <property type="entry name" value="ABC_transpr_LolD-like"/>
</dbReference>
<gene>
    <name evidence="5" type="ORF">METZ01_LOCUS235081</name>
</gene>
<dbReference type="InterPro" id="IPR003593">
    <property type="entry name" value="AAA+_ATPase"/>
</dbReference>
<dbReference type="GO" id="GO:0005524">
    <property type="term" value="F:ATP binding"/>
    <property type="evidence" value="ECO:0007669"/>
    <property type="project" value="UniProtKB-KW"/>
</dbReference>
<dbReference type="AlphaFoldDB" id="A0A382H5N9"/>
<dbReference type="PANTHER" id="PTHR24220">
    <property type="entry name" value="IMPORT ATP-BINDING PROTEIN"/>
    <property type="match status" value="1"/>
</dbReference>
<dbReference type="GO" id="GO:0016887">
    <property type="term" value="F:ATP hydrolysis activity"/>
    <property type="evidence" value="ECO:0007669"/>
    <property type="project" value="InterPro"/>
</dbReference>
<dbReference type="GO" id="GO:0098796">
    <property type="term" value="C:membrane protein complex"/>
    <property type="evidence" value="ECO:0007669"/>
    <property type="project" value="UniProtKB-ARBA"/>
</dbReference>
<dbReference type="SMART" id="SM00382">
    <property type="entry name" value="AAA"/>
    <property type="match status" value="1"/>
</dbReference>
<sequence length="292" mass="31744">MTMSGSAYIECSGLFKIYKAADLEVVALRGLELTVQQGEILAIVGASGSGKSTLLNILAGYDAPSAGTIRVGDFDLLQMTNKEVVKYRRHEVGFIWQETSRNLFPYLTTLENVELPMVIAGSPKTERKKRAQDLLDIVGLGDRSNHKPAELSGGEQQRVAIAVGLSNKPPLLLADEPTGELDDQTGKEVLELLNKVNQDLGTTILIVTHDPAIATSVQRAIAIKDGKTSTETTREVSYQRKLNGETANTEEFLLIDTAGSVQIPRDVLNKLSIERKVRVDIKDGKVTLESGD</sequence>
<keyword evidence="2" id="KW-0547">Nucleotide-binding</keyword>
<accession>A0A382H5N9</accession>
<reference evidence="5" key="1">
    <citation type="submission" date="2018-05" db="EMBL/GenBank/DDBJ databases">
        <authorList>
            <person name="Lanie J.A."/>
            <person name="Ng W.-L."/>
            <person name="Kazmierczak K.M."/>
            <person name="Andrzejewski T.M."/>
            <person name="Davidsen T.M."/>
            <person name="Wayne K.J."/>
            <person name="Tettelin H."/>
            <person name="Glass J.I."/>
            <person name="Rusch D."/>
            <person name="Podicherti R."/>
            <person name="Tsui H.-C.T."/>
            <person name="Winkler M.E."/>
        </authorList>
    </citation>
    <scope>NUCLEOTIDE SEQUENCE</scope>
</reference>
<proteinExistence type="predicted"/>
<name>A0A382H5N9_9ZZZZ</name>
<organism evidence="5">
    <name type="scientific">marine metagenome</name>
    <dbReference type="NCBI Taxonomy" id="408172"/>
    <lineage>
        <taxon>unclassified sequences</taxon>
        <taxon>metagenomes</taxon>
        <taxon>ecological metagenomes</taxon>
    </lineage>
</organism>
<evidence type="ECO:0000256" key="2">
    <source>
        <dbReference type="ARBA" id="ARBA00022741"/>
    </source>
</evidence>
<keyword evidence="3" id="KW-0067">ATP-binding</keyword>